<dbReference type="Proteomes" id="UP001432322">
    <property type="component" value="Unassembled WGS sequence"/>
</dbReference>
<evidence type="ECO:0000256" key="1">
    <source>
        <dbReference type="SAM" id="Phobius"/>
    </source>
</evidence>
<keyword evidence="3" id="KW-1185">Reference proteome</keyword>
<keyword evidence="1" id="KW-0472">Membrane</keyword>
<keyword evidence="1" id="KW-1133">Transmembrane helix</keyword>
<feature type="transmembrane region" description="Helical" evidence="1">
    <location>
        <begin position="41"/>
        <end position="65"/>
    </location>
</feature>
<evidence type="ECO:0000313" key="2">
    <source>
        <dbReference type="EMBL" id="GMT23349.1"/>
    </source>
</evidence>
<reference evidence="2" key="1">
    <citation type="submission" date="2023-10" db="EMBL/GenBank/DDBJ databases">
        <title>Genome assembly of Pristionchus species.</title>
        <authorList>
            <person name="Yoshida K."/>
            <person name="Sommer R.J."/>
        </authorList>
    </citation>
    <scope>NUCLEOTIDE SEQUENCE</scope>
    <source>
        <strain evidence="2">RS5133</strain>
    </source>
</reference>
<dbReference type="AlphaFoldDB" id="A0AAV5W079"/>
<evidence type="ECO:0000313" key="3">
    <source>
        <dbReference type="Proteomes" id="UP001432322"/>
    </source>
</evidence>
<feature type="transmembrane region" description="Helical" evidence="1">
    <location>
        <begin position="5"/>
        <end position="21"/>
    </location>
</feature>
<evidence type="ECO:0008006" key="4">
    <source>
        <dbReference type="Google" id="ProtNLM"/>
    </source>
</evidence>
<proteinExistence type="predicted"/>
<accession>A0AAV5W079</accession>
<protein>
    <recommendedName>
        <fullName evidence="4">Transmembrane protein</fullName>
    </recommendedName>
</protein>
<sequence length="111" mass="11995">NYSAIISSFLLAGGVVMILISQQGDEFNDVSTGMSSTSASVVLGIGITLAVIGTLGFVFTVLQVIRRADKRMTAREMSKLQVEVQRKMDIRSRKHTVMSQVPSIMVTTASN</sequence>
<keyword evidence="1" id="KW-0812">Transmembrane</keyword>
<feature type="non-terminal residue" evidence="2">
    <location>
        <position position="1"/>
    </location>
</feature>
<organism evidence="2 3">
    <name type="scientific">Pristionchus fissidentatus</name>
    <dbReference type="NCBI Taxonomy" id="1538716"/>
    <lineage>
        <taxon>Eukaryota</taxon>
        <taxon>Metazoa</taxon>
        <taxon>Ecdysozoa</taxon>
        <taxon>Nematoda</taxon>
        <taxon>Chromadorea</taxon>
        <taxon>Rhabditida</taxon>
        <taxon>Rhabditina</taxon>
        <taxon>Diplogasteromorpha</taxon>
        <taxon>Diplogasteroidea</taxon>
        <taxon>Neodiplogasteridae</taxon>
        <taxon>Pristionchus</taxon>
    </lineage>
</organism>
<comment type="caution">
    <text evidence="2">The sequence shown here is derived from an EMBL/GenBank/DDBJ whole genome shotgun (WGS) entry which is preliminary data.</text>
</comment>
<dbReference type="EMBL" id="BTSY01000004">
    <property type="protein sequence ID" value="GMT23349.1"/>
    <property type="molecule type" value="Genomic_DNA"/>
</dbReference>
<gene>
    <name evidence="2" type="ORF">PFISCL1PPCAC_14646</name>
</gene>
<name>A0AAV5W079_9BILA</name>